<dbReference type="AlphaFoldDB" id="A0A9N9AKJ5"/>
<dbReference type="SUPFAM" id="SSF53335">
    <property type="entry name" value="S-adenosyl-L-methionine-dependent methyltransferases"/>
    <property type="match status" value="1"/>
</dbReference>
<evidence type="ECO:0000256" key="9">
    <source>
        <dbReference type="ARBA" id="ARBA00023065"/>
    </source>
</evidence>
<dbReference type="SUPFAM" id="SSF161060">
    <property type="entry name" value="ATP synthase B chain-like"/>
    <property type="match status" value="1"/>
</dbReference>
<keyword evidence="11" id="KW-0472">Membrane</keyword>
<keyword evidence="5 12" id="KW-0489">Methyltransferase</keyword>
<evidence type="ECO:0000256" key="4">
    <source>
        <dbReference type="ARBA" id="ARBA00022547"/>
    </source>
</evidence>
<evidence type="ECO:0000256" key="7">
    <source>
        <dbReference type="ARBA" id="ARBA00022691"/>
    </source>
</evidence>
<dbReference type="Gene3D" id="1.20.5.2210">
    <property type="match status" value="1"/>
</dbReference>
<dbReference type="EC" id="2.1.1.-" evidence="12"/>
<evidence type="ECO:0000256" key="5">
    <source>
        <dbReference type="ARBA" id="ARBA00022603"/>
    </source>
</evidence>
<proteinExistence type="inferred from homology"/>
<keyword evidence="6 12" id="KW-0808">Transferase</keyword>
<gene>
    <name evidence="12" type="primary">EFM4</name>
    <name evidence="14" type="ORF">DERYTH_LOCUS4472</name>
</gene>
<keyword evidence="4" id="KW-0138">CF(0)</keyword>
<dbReference type="InterPro" id="IPR029063">
    <property type="entry name" value="SAM-dependent_MTases_sf"/>
</dbReference>
<keyword evidence="15" id="KW-1185">Reference proteome</keyword>
<dbReference type="GO" id="GO:0032259">
    <property type="term" value="P:methylation"/>
    <property type="evidence" value="ECO:0007669"/>
    <property type="project" value="UniProtKB-KW"/>
</dbReference>
<comment type="similarity">
    <text evidence="12">Belongs to the class I-like SAM-binding methyltransferase superfamily. EFM4 family.</text>
</comment>
<keyword evidence="9" id="KW-0406">Ion transport</keyword>
<feature type="domain" description="Methyltransferase" evidence="13">
    <location>
        <begin position="70"/>
        <end position="238"/>
    </location>
</feature>
<keyword evidence="2 12" id="KW-0813">Transport</keyword>
<keyword evidence="10" id="KW-0496">Mitochondrion</keyword>
<comment type="caution">
    <text evidence="14">The sequence shown here is derived from an EMBL/GenBank/DDBJ whole genome shotgun (WGS) entry which is preliminary data.</text>
</comment>
<dbReference type="Pfam" id="PF13847">
    <property type="entry name" value="Methyltransf_31"/>
    <property type="match status" value="1"/>
</dbReference>
<evidence type="ECO:0000256" key="1">
    <source>
        <dbReference type="ARBA" id="ARBA00004325"/>
    </source>
</evidence>
<dbReference type="CDD" id="cd02440">
    <property type="entry name" value="AdoMet_MTases"/>
    <property type="match status" value="1"/>
</dbReference>
<dbReference type="GO" id="GO:0016192">
    <property type="term" value="P:vesicle-mediated transport"/>
    <property type="evidence" value="ECO:0007669"/>
    <property type="project" value="UniProtKB-UniRule"/>
</dbReference>
<comment type="function">
    <text evidence="12">S-adenosyl-L-methionine-dependent protein-lysine N-methyltransferase that mono- and dimethylates elongation factor 1-alpha at 'Lys-316'. May play a role in intracellular transport.</text>
</comment>
<evidence type="ECO:0000256" key="10">
    <source>
        <dbReference type="ARBA" id="ARBA00023128"/>
    </source>
</evidence>
<reference evidence="14" key="1">
    <citation type="submission" date="2021-06" db="EMBL/GenBank/DDBJ databases">
        <authorList>
            <person name="Kallberg Y."/>
            <person name="Tangrot J."/>
            <person name="Rosling A."/>
        </authorList>
    </citation>
    <scope>NUCLEOTIDE SEQUENCE</scope>
    <source>
        <strain evidence="14">MA453B</strain>
    </source>
</reference>
<name>A0A9N9AKJ5_9GLOM</name>
<evidence type="ECO:0000256" key="8">
    <source>
        <dbReference type="ARBA" id="ARBA00022781"/>
    </source>
</evidence>
<dbReference type="Pfam" id="PF05405">
    <property type="entry name" value="Mt_ATP-synt_B"/>
    <property type="match status" value="1"/>
</dbReference>
<keyword evidence="8" id="KW-0375">Hydrogen ion transport</keyword>
<organism evidence="14 15">
    <name type="scientific">Dentiscutata erythropus</name>
    <dbReference type="NCBI Taxonomy" id="1348616"/>
    <lineage>
        <taxon>Eukaryota</taxon>
        <taxon>Fungi</taxon>
        <taxon>Fungi incertae sedis</taxon>
        <taxon>Mucoromycota</taxon>
        <taxon>Glomeromycotina</taxon>
        <taxon>Glomeromycetes</taxon>
        <taxon>Diversisporales</taxon>
        <taxon>Gigasporaceae</taxon>
        <taxon>Dentiscutata</taxon>
    </lineage>
</organism>
<dbReference type="HAMAP" id="MF_03188">
    <property type="entry name" value="Methyltr_EFM4"/>
    <property type="match status" value="1"/>
</dbReference>
<dbReference type="Gene3D" id="3.40.50.150">
    <property type="entry name" value="Vaccinia Virus protein VP39"/>
    <property type="match status" value="1"/>
</dbReference>
<dbReference type="GO" id="GO:0016279">
    <property type="term" value="F:protein-lysine N-methyltransferase activity"/>
    <property type="evidence" value="ECO:0007669"/>
    <property type="project" value="UniProtKB-UniRule"/>
</dbReference>
<sequence length="411" mass="46246">MSNSDIQPTSLGEADDFGHSELRTKEYWESRYDQENKNFKDIGDIGEIWFGEDSVEKMVNWALSKATTSSTILDIGCGNGHLLLELASHNFTNLYGIDYSSNAIRLANDVARSRGFDISYYVADLFNDDVLQIVKNTDGSNSDSLQNFDFILDKGTFDAISLSLQQTSTNQLLRDIYPKKIRFLLNSNGYFLITSCNFTKDELIEKFKGEFDYCEHIKYPTFTFGGVTGQTISTQKAHSIIDALPGNSLLTKTGYITVGTGLVALTISKELYVFNEETVVLLAFIGLIIPLYRVLRKPFNDWAEGQKTHVNSILEKAQDDHKTAVKERINSIGQIGDIVDITQALFSMSKETAKLEAEAFELKQKAAAAAEVKSVLDSWVRYETSLREREQKDLANYVIERVMAQLRDEKA</sequence>
<dbReference type="GO" id="GO:0045259">
    <property type="term" value="C:proton-transporting ATP synthase complex"/>
    <property type="evidence" value="ECO:0007669"/>
    <property type="project" value="UniProtKB-KW"/>
</dbReference>
<comment type="subcellular location">
    <subcellularLocation>
        <location evidence="12">Cytoplasm</location>
    </subcellularLocation>
    <subcellularLocation>
        <location evidence="1">Mitochondrion membrane</location>
    </subcellularLocation>
</comment>
<evidence type="ECO:0000313" key="14">
    <source>
        <dbReference type="EMBL" id="CAG8533778.1"/>
    </source>
</evidence>
<keyword evidence="7 12" id="KW-0949">S-adenosyl-L-methionine</keyword>
<dbReference type="InterPro" id="IPR026635">
    <property type="entry name" value="Efm4/METTL10"/>
</dbReference>
<dbReference type="GO" id="GO:0015078">
    <property type="term" value="F:proton transmembrane transporter activity"/>
    <property type="evidence" value="ECO:0007669"/>
    <property type="project" value="InterPro"/>
</dbReference>
<evidence type="ECO:0000256" key="2">
    <source>
        <dbReference type="ARBA" id="ARBA00022448"/>
    </source>
</evidence>
<evidence type="ECO:0000259" key="13">
    <source>
        <dbReference type="Pfam" id="PF13847"/>
    </source>
</evidence>
<dbReference type="GO" id="GO:0015986">
    <property type="term" value="P:proton motive force-driven ATP synthesis"/>
    <property type="evidence" value="ECO:0007669"/>
    <property type="project" value="InterPro"/>
</dbReference>
<dbReference type="PANTHER" id="PTHR12843">
    <property type="entry name" value="PROTEIN-LYSINE N-METHYLTRANSFERASE METTL10"/>
    <property type="match status" value="1"/>
</dbReference>
<evidence type="ECO:0000256" key="11">
    <source>
        <dbReference type="ARBA" id="ARBA00023136"/>
    </source>
</evidence>
<dbReference type="InterPro" id="IPR008688">
    <property type="entry name" value="ATP_synth_Bsub_B/MI25"/>
</dbReference>
<evidence type="ECO:0000256" key="12">
    <source>
        <dbReference type="HAMAP-Rule" id="MF_03188"/>
    </source>
</evidence>
<dbReference type="PANTHER" id="PTHR12843:SF5">
    <property type="entry name" value="EEF1A LYSINE METHYLTRANSFERASE 2"/>
    <property type="match status" value="1"/>
</dbReference>
<dbReference type="EMBL" id="CAJVPY010001721">
    <property type="protein sequence ID" value="CAG8533778.1"/>
    <property type="molecule type" value="Genomic_DNA"/>
</dbReference>
<accession>A0A9N9AKJ5</accession>
<dbReference type="InterPro" id="IPR025714">
    <property type="entry name" value="Methyltranfer_dom"/>
</dbReference>
<dbReference type="GO" id="GO:0031966">
    <property type="term" value="C:mitochondrial membrane"/>
    <property type="evidence" value="ECO:0007669"/>
    <property type="project" value="UniProtKB-SubCell"/>
</dbReference>
<dbReference type="OrthoDB" id="10069295at2759"/>
<evidence type="ECO:0000256" key="3">
    <source>
        <dbReference type="ARBA" id="ARBA00022490"/>
    </source>
</evidence>
<protein>
    <recommendedName>
        <fullName evidence="12">Protein-lysine N-methyltransferase EFM4</fullName>
        <ecNumber evidence="12">2.1.1.-</ecNumber>
    </recommendedName>
    <alternativeName>
        <fullName evidence="12">Elongation factor methyltransferase 4</fullName>
    </alternativeName>
</protein>
<dbReference type="Proteomes" id="UP000789405">
    <property type="component" value="Unassembled WGS sequence"/>
</dbReference>
<evidence type="ECO:0000256" key="6">
    <source>
        <dbReference type="ARBA" id="ARBA00022679"/>
    </source>
</evidence>
<keyword evidence="3 12" id="KW-0963">Cytoplasm</keyword>
<evidence type="ECO:0000313" key="15">
    <source>
        <dbReference type="Proteomes" id="UP000789405"/>
    </source>
</evidence>